<evidence type="ECO:0000256" key="3">
    <source>
        <dbReference type="ARBA" id="ARBA00023295"/>
    </source>
</evidence>
<evidence type="ECO:0000313" key="9">
    <source>
        <dbReference type="EMBL" id="MDI3318351.1"/>
    </source>
</evidence>
<feature type="domain" description="Glycoside hydrolase family 2 immunoglobulin-like beta-sandwich" evidence="5">
    <location>
        <begin position="234"/>
        <end position="348"/>
    </location>
</feature>
<feature type="domain" description="Exo-beta-D-glucosaminidase Ig-fold" evidence="7">
    <location>
        <begin position="743"/>
        <end position="852"/>
    </location>
</feature>
<dbReference type="InterPro" id="IPR054593">
    <property type="entry name" value="Beta-mannosidase-like_N2"/>
</dbReference>
<dbReference type="InterPro" id="IPR013783">
    <property type="entry name" value="Ig-like_fold"/>
</dbReference>
<dbReference type="Gene3D" id="2.60.40.10">
    <property type="entry name" value="Immunoglobulins"/>
    <property type="match status" value="3"/>
</dbReference>
<dbReference type="RefSeq" id="WP_282332472.1">
    <property type="nucleotide sequence ID" value="NZ_JASBRG010000001.1"/>
</dbReference>
<comment type="similarity">
    <text evidence="1">Belongs to the glycosyl hydrolase 2 family.</text>
</comment>
<proteinExistence type="inferred from homology"/>
<feature type="domain" description="Glycoside hydrolase family 2 catalytic" evidence="6">
    <location>
        <begin position="414"/>
        <end position="499"/>
    </location>
</feature>
<dbReference type="GO" id="GO:0016787">
    <property type="term" value="F:hydrolase activity"/>
    <property type="evidence" value="ECO:0007669"/>
    <property type="project" value="UniProtKB-KW"/>
</dbReference>
<dbReference type="Pfam" id="PF18368">
    <property type="entry name" value="Ig_GlcNase"/>
    <property type="match status" value="1"/>
</dbReference>
<feature type="signal peptide" evidence="4">
    <location>
        <begin position="1"/>
        <end position="25"/>
    </location>
</feature>
<dbReference type="PANTHER" id="PTHR43536">
    <property type="entry name" value="MANNOSYLGLYCOPROTEIN ENDO-BETA-MANNOSIDASE"/>
    <property type="match status" value="1"/>
</dbReference>
<comment type="caution">
    <text evidence="9">The sequence shown here is derived from an EMBL/GenBank/DDBJ whole genome shotgun (WGS) entry which is preliminary data.</text>
</comment>
<dbReference type="SUPFAM" id="SSF49785">
    <property type="entry name" value="Galactose-binding domain-like"/>
    <property type="match status" value="1"/>
</dbReference>
<gene>
    <name evidence="9" type="ORF">QJ048_01135</name>
</gene>
<feature type="chain" id="PRO_5046155303" evidence="4">
    <location>
        <begin position="26"/>
        <end position="883"/>
    </location>
</feature>
<feature type="domain" description="Beta-mannosidase-like galactose-binding" evidence="8">
    <location>
        <begin position="54"/>
        <end position="224"/>
    </location>
</feature>
<keyword evidence="3" id="KW-0326">Glycosidase</keyword>
<evidence type="ECO:0000259" key="8">
    <source>
        <dbReference type="Pfam" id="PF22666"/>
    </source>
</evidence>
<protein>
    <submittedName>
        <fullName evidence="9">Glycoside hydrolase family 2 TIM barrel-domain containing protein</fullName>
    </submittedName>
</protein>
<evidence type="ECO:0000313" key="10">
    <source>
        <dbReference type="Proteomes" id="UP001226434"/>
    </source>
</evidence>
<dbReference type="Pfam" id="PF22666">
    <property type="entry name" value="Glyco_hydro_2_N2"/>
    <property type="match status" value="1"/>
</dbReference>
<evidence type="ECO:0000259" key="5">
    <source>
        <dbReference type="Pfam" id="PF00703"/>
    </source>
</evidence>
<dbReference type="Gene3D" id="2.60.120.260">
    <property type="entry name" value="Galactose-binding domain-like"/>
    <property type="match status" value="1"/>
</dbReference>
<dbReference type="Gene3D" id="3.20.20.80">
    <property type="entry name" value="Glycosidases"/>
    <property type="match status" value="1"/>
</dbReference>
<keyword evidence="2 9" id="KW-0378">Hydrolase</keyword>
<evidence type="ECO:0000256" key="2">
    <source>
        <dbReference type="ARBA" id="ARBA00022801"/>
    </source>
</evidence>
<evidence type="ECO:0000259" key="6">
    <source>
        <dbReference type="Pfam" id="PF02836"/>
    </source>
</evidence>
<dbReference type="InterPro" id="IPR043534">
    <property type="entry name" value="EBDG/EBM"/>
</dbReference>
<evidence type="ECO:0000256" key="4">
    <source>
        <dbReference type="SAM" id="SignalP"/>
    </source>
</evidence>
<dbReference type="InterPro" id="IPR006102">
    <property type="entry name" value="Ig-like_GH2"/>
</dbReference>
<dbReference type="Pfam" id="PF00703">
    <property type="entry name" value="Glyco_hydro_2"/>
    <property type="match status" value="1"/>
</dbReference>
<sequence length="883" mass="98198">MKIFSRPVFYIPVMISLFVVKFTHAQNSAQNEIASGWQMKEAAKVTASGALISTTSFTSKDWYEAVVPGTVLTTLVHNKVYPDPLYGENNRPDKIPETLCRTDYWYRAAFAVPKNYNGKKIWLNFDGINYEADVWVNGKQVGKMKGAFARGIFDITGIVSAGSKAVVAVHVSPQPNPGISHEHTIKDGMGPNGGQSAIDGPTFLCSIGWDWIPAIRDRNTGIWQKVFLASTGAVRIKDPLVTSDVSLPNRKSADVSIRATVENTTDKPVQGILKGSFGNVVFEQAVTLTANSSQELIFDPRKFAQLHVSNPNLWWPNGYGPQNLYNLKLSFEVNGQLSDSKNISFGIRKITYGLEDAENLTVTVNGVKVFCKGGNWGMDEAMKRVSRARLEAQVRMHQIANYTMIRNWVGQSTNEDLYDLCDKYGIMLWDEFFQPNPGDGPNPTDIGLYIANVREKIVRFRNHPSIAIWCARNEGYPPANIDSALRKLMRELEPVRLYQPSSTEGRGVNSGGPYRWRKPVEYYTFNEAFKTEIGSMSVPTLQSIHGMMPKEDWEVINNDWAEHDFANGAQKGLNYRTMIDERYGKVINLADFVRKAQLANYEAFRAMYEGRNAKLFNPATGVITWMSNPAQPSFVWQLYHHDLEPNASLFAVRKGCEPVHIQLNEKENTVQVINNLPNTFNGKAQITVYNLDGTVVLQRSAAVSAAASSATTIGNLSVTANSSVYFVQLILNDVTGKQVSNNFYWQALPSNADKLSDLDKLAVVKLLATVSREDKGGKCLLHVTLRNPTTKPALMAHLQLYGKKSKERVLPVYYTDNYISLAPNESRAITIEADASQLKGDQPLILIDGWNVDVVPVSGAASIELNKVSQVSTWPQTGLPVKK</sequence>
<dbReference type="PANTHER" id="PTHR43536:SF1">
    <property type="entry name" value="MANNOSYLGLYCOPROTEIN ENDO-BETA-MANNOSIDASE"/>
    <property type="match status" value="1"/>
</dbReference>
<dbReference type="Pfam" id="PF02836">
    <property type="entry name" value="Glyco_hydro_2_C"/>
    <property type="match status" value="1"/>
</dbReference>
<dbReference type="Proteomes" id="UP001226434">
    <property type="component" value="Unassembled WGS sequence"/>
</dbReference>
<dbReference type="InterPro" id="IPR008979">
    <property type="entry name" value="Galactose-bd-like_sf"/>
</dbReference>
<evidence type="ECO:0000259" key="7">
    <source>
        <dbReference type="Pfam" id="PF18368"/>
    </source>
</evidence>
<evidence type="ECO:0000256" key="1">
    <source>
        <dbReference type="ARBA" id="ARBA00007401"/>
    </source>
</evidence>
<dbReference type="SUPFAM" id="SSF51445">
    <property type="entry name" value="(Trans)glycosidases"/>
    <property type="match status" value="1"/>
</dbReference>
<dbReference type="InterPro" id="IPR017853">
    <property type="entry name" value="GH"/>
</dbReference>
<reference evidence="9 10" key="1">
    <citation type="submission" date="2023-05" db="EMBL/GenBank/DDBJ databases">
        <title>Genome sequence of Pinibacter sp. MAH-24.</title>
        <authorList>
            <person name="Huq M.A."/>
        </authorList>
    </citation>
    <scope>NUCLEOTIDE SEQUENCE [LARGE SCALE GENOMIC DNA]</scope>
    <source>
        <strain evidence="9 10">MAH-24</strain>
    </source>
</reference>
<dbReference type="InterPro" id="IPR006103">
    <property type="entry name" value="Glyco_hydro_2_cat"/>
</dbReference>
<dbReference type="InterPro" id="IPR036156">
    <property type="entry name" value="Beta-gal/glucu_dom_sf"/>
</dbReference>
<name>A0ABT6R7D3_9BACT</name>
<keyword evidence="10" id="KW-1185">Reference proteome</keyword>
<dbReference type="SUPFAM" id="SSF49303">
    <property type="entry name" value="beta-Galactosidase/glucuronidase domain"/>
    <property type="match status" value="3"/>
</dbReference>
<keyword evidence="4" id="KW-0732">Signal</keyword>
<dbReference type="InterPro" id="IPR041351">
    <property type="entry name" value="Ig_GlcNase"/>
</dbReference>
<dbReference type="EMBL" id="JASBRG010000001">
    <property type="protein sequence ID" value="MDI3318351.1"/>
    <property type="molecule type" value="Genomic_DNA"/>
</dbReference>
<accession>A0ABT6R7D3</accession>
<organism evidence="9 10">
    <name type="scientific">Pinibacter soli</name>
    <dbReference type="NCBI Taxonomy" id="3044211"/>
    <lineage>
        <taxon>Bacteria</taxon>
        <taxon>Pseudomonadati</taxon>
        <taxon>Bacteroidota</taxon>
        <taxon>Chitinophagia</taxon>
        <taxon>Chitinophagales</taxon>
        <taxon>Chitinophagaceae</taxon>
        <taxon>Pinibacter</taxon>
    </lineage>
</organism>